<feature type="transmembrane region" description="Helical" evidence="2">
    <location>
        <begin position="39"/>
        <end position="64"/>
    </location>
</feature>
<evidence type="ECO:0000313" key="3">
    <source>
        <dbReference type="EMBL" id="MFC5501496.1"/>
    </source>
</evidence>
<gene>
    <name evidence="3" type="ORF">ACFPJ4_04485</name>
</gene>
<feature type="compositionally biased region" description="Low complexity" evidence="1">
    <location>
        <begin position="151"/>
        <end position="166"/>
    </location>
</feature>
<organism evidence="3 4">
    <name type="scientific">Lysinimonas soli</name>
    <dbReference type="NCBI Taxonomy" id="1074233"/>
    <lineage>
        <taxon>Bacteria</taxon>
        <taxon>Bacillati</taxon>
        <taxon>Actinomycetota</taxon>
        <taxon>Actinomycetes</taxon>
        <taxon>Micrococcales</taxon>
        <taxon>Microbacteriaceae</taxon>
        <taxon>Lysinimonas</taxon>
    </lineage>
</organism>
<protein>
    <recommendedName>
        <fullName evidence="5">Cell division protein FtsL</fullName>
    </recommendedName>
</protein>
<proteinExistence type="predicted"/>
<dbReference type="EMBL" id="JBHSMG010000001">
    <property type="protein sequence ID" value="MFC5501496.1"/>
    <property type="molecule type" value="Genomic_DNA"/>
</dbReference>
<feature type="compositionally biased region" description="Pro residues" evidence="1">
    <location>
        <begin position="7"/>
        <end position="18"/>
    </location>
</feature>
<comment type="caution">
    <text evidence="3">The sequence shown here is derived from an EMBL/GenBank/DDBJ whole genome shotgun (WGS) entry which is preliminary data.</text>
</comment>
<evidence type="ECO:0008006" key="5">
    <source>
        <dbReference type="Google" id="ProtNLM"/>
    </source>
</evidence>
<dbReference type="RefSeq" id="WP_386739084.1">
    <property type="nucleotide sequence ID" value="NZ_JBHSMG010000001.1"/>
</dbReference>
<evidence type="ECO:0000256" key="2">
    <source>
        <dbReference type="SAM" id="Phobius"/>
    </source>
</evidence>
<feature type="region of interest" description="Disordered" evidence="1">
    <location>
        <begin position="151"/>
        <end position="187"/>
    </location>
</feature>
<keyword evidence="2" id="KW-0812">Transmembrane</keyword>
<keyword evidence="2" id="KW-0472">Membrane</keyword>
<evidence type="ECO:0000256" key="1">
    <source>
        <dbReference type="SAM" id="MobiDB-lite"/>
    </source>
</evidence>
<evidence type="ECO:0000313" key="4">
    <source>
        <dbReference type="Proteomes" id="UP001596039"/>
    </source>
</evidence>
<reference evidence="4" key="1">
    <citation type="journal article" date="2019" name="Int. J. Syst. Evol. Microbiol.">
        <title>The Global Catalogue of Microorganisms (GCM) 10K type strain sequencing project: providing services to taxonomists for standard genome sequencing and annotation.</title>
        <authorList>
            <consortium name="The Broad Institute Genomics Platform"/>
            <consortium name="The Broad Institute Genome Sequencing Center for Infectious Disease"/>
            <person name="Wu L."/>
            <person name="Ma J."/>
        </authorList>
    </citation>
    <scope>NUCLEOTIDE SEQUENCE [LARGE SCALE GENOMIC DNA]</scope>
    <source>
        <strain evidence="4">CGMCC 4.6997</strain>
    </source>
</reference>
<keyword evidence="2" id="KW-1133">Transmembrane helix</keyword>
<feature type="region of interest" description="Disordered" evidence="1">
    <location>
        <begin position="1"/>
        <end position="31"/>
    </location>
</feature>
<keyword evidence="4" id="KW-1185">Reference proteome</keyword>
<accession>A0ABW0NLQ0</accession>
<dbReference type="Proteomes" id="UP001596039">
    <property type="component" value="Unassembled WGS sequence"/>
</dbReference>
<name>A0ABW0NLQ0_9MICO</name>
<sequence length="187" mass="18853">MSALPVAAPPRPRRGPAPEPRRRLEVAPSRAQRRARPRLLPALVTIGGIGVILLAQLLLSIVLANGAYQISTLQSQKHDAVLQQHALSETLDLYASPQHLAANAEALGMVASGSALYLDAKSGAVAGTASTPGGSLLGSGDHVGNVLLSGTSIVTPTGTTTTTPDAGTGGTGSSPQDPGLLPSPTTH</sequence>